<dbReference type="OrthoDB" id="206213at2759"/>
<reference evidence="4" key="1">
    <citation type="journal article" date="2020" name="Stud. Mycol.">
        <title>101 Dothideomycetes genomes: a test case for predicting lifestyles and emergence of pathogens.</title>
        <authorList>
            <person name="Haridas S."/>
            <person name="Albert R."/>
            <person name="Binder M."/>
            <person name="Bloem J."/>
            <person name="Labutti K."/>
            <person name="Salamov A."/>
            <person name="Andreopoulos B."/>
            <person name="Baker S."/>
            <person name="Barry K."/>
            <person name="Bills G."/>
            <person name="Bluhm B."/>
            <person name="Cannon C."/>
            <person name="Castanera R."/>
            <person name="Culley D."/>
            <person name="Daum C."/>
            <person name="Ezra D."/>
            <person name="Gonzalez J."/>
            <person name="Henrissat B."/>
            <person name="Kuo A."/>
            <person name="Liang C."/>
            <person name="Lipzen A."/>
            <person name="Lutzoni F."/>
            <person name="Magnuson J."/>
            <person name="Mondo S."/>
            <person name="Nolan M."/>
            <person name="Ohm R."/>
            <person name="Pangilinan J."/>
            <person name="Park H.-J."/>
            <person name="Ramirez L."/>
            <person name="Alfaro M."/>
            <person name="Sun H."/>
            <person name="Tritt A."/>
            <person name="Yoshinaga Y."/>
            <person name="Zwiers L.-H."/>
            <person name="Turgeon B."/>
            <person name="Goodwin S."/>
            <person name="Spatafora J."/>
            <person name="Crous P."/>
            <person name="Grigoriev I."/>
        </authorList>
    </citation>
    <scope>NUCLEOTIDE SEQUENCE</scope>
    <source>
        <strain evidence="4">CBS 279.74</strain>
    </source>
</reference>
<keyword evidence="4" id="KW-0808">Transferase</keyword>
<dbReference type="Gene3D" id="3.40.50.10470">
    <property type="entry name" value="Translation initiation factor eif-2b, domain 2"/>
    <property type="match status" value="1"/>
</dbReference>
<name>A0A6G1K0W2_9PLEO</name>
<keyword evidence="5" id="KW-1185">Reference proteome</keyword>
<feature type="compositionally biased region" description="Low complexity" evidence="3">
    <location>
        <begin position="1"/>
        <end position="20"/>
    </location>
</feature>
<sequence length="423" mass="45370">MRSNSLRDSSPATSSPSKSSFDTGEVPSTPSRTYKTTALCTNVSCEVIALLDSIVQGMATDCVSGSCAMASSALSNLSTLIDVAADTVRNAEELWNVTIMAAKQMSSARLSVNAAVKSCLLRALAEIQESWKLQVSTEQQSQSATAKSPPELARIAAFVIQGILNQRAHADTNLGKSFTYWVKAFAPKSTTTTSTTSCSGPDFDNQDMLKIMTLGNPGSIYSGILMLLLHAPTIHIQLTILESRPRFVGPVLAAKLLSQAPRHVHDRLHIRVAPDCAVAAMAQDVDIVLLGADRISSSSSSSSTGTVLTSMGSLAAVVCTKKLQPLAKIVILTDAENIVAPHEPEWTPEQHPPQELTAAWHPSTKHTLEGLQCQANLDVFLECYEEVPRELIDVYLTEHGILDAGGVRRAGEQIGNLEKRFFG</sequence>
<dbReference type="InterPro" id="IPR000649">
    <property type="entry name" value="IF-2B-related"/>
</dbReference>
<dbReference type="PANTHER" id="PTHR43475:SF3">
    <property type="entry name" value="TRANSLATION INITIATION FACTOR EIF-2B SUBUNIT FAMILY PROTEIN (AFU_ORTHOLOGUE AFUA_2G14290)"/>
    <property type="match status" value="1"/>
</dbReference>
<comment type="similarity">
    <text evidence="1 2">Belongs to the eIF-2B alpha/beta/delta subunits family.</text>
</comment>
<evidence type="ECO:0000256" key="3">
    <source>
        <dbReference type="SAM" id="MobiDB-lite"/>
    </source>
</evidence>
<organism evidence="4 5">
    <name type="scientific">Pleomassaria siparia CBS 279.74</name>
    <dbReference type="NCBI Taxonomy" id="1314801"/>
    <lineage>
        <taxon>Eukaryota</taxon>
        <taxon>Fungi</taxon>
        <taxon>Dikarya</taxon>
        <taxon>Ascomycota</taxon>
        <taxon>Pezizomycotina</taxon>
        <taxon>Dothideomycetes</taxon>
        <taxon>Pleosporomycetidae</taxon>
        <taxon>Pleosporales</taxon>
        <taxon>Pleomassariaceae</taxon>
        <taxon>Pleomassaria</taxon>
    </lineage>
</organism>
<dbReference type="Pfam" id="PF01008">
    <property type="entry name" value="IF-2B"/>
    <property type="match status" value="1"/>
</dbReference>
<evidence type="ECO:0000313" key="5">
    <source>
        <dbReference type="Proteomes" id="UP000799428"/>
    </source>
</evidence>
<dbReference type="InterPro" id="IPR037171">
    <property type="entry name" value="NagB/RpiA_transferase-like"/>
</dbReference>
<evidence type="ECO:0000256" key="1">
    <source>
        <dbReference type="ARBA" id="ARBA00007251"/>
    </source>
</evidence>
<proteinExistence type="inferred from homology"/>
<feature type="region of interest" description="Disordered" evidence="3">
    <location>
        <begin position="1"/>
        <end position="30"/>
    </location>
</feature>
<dbReference type="GO" id="GO:0019509">
    <property type="term" value="P:L-methionine salvage from methylthioadenosine"/>
    <property type="evidence" value="ECO:0007669"/>
    <property type="project" value="TreeGrafter"/>
</dbReference>
<dbReference type="InterPro" id="IPR042529">
    <property type="entry name" value="IF_2B-like_C"/>
</dbReference>
<dbReference type="PANTHER" id="PTHR43475">
    <property type="entry name" value="METHYLTHIORIBOSE-1-PHOSPHATE ISOMERASE"/>
    <property type="match status" value="1"/>
</dbReference>
<protein>
    <submittedName>
        <fullName evidence="4">Nagb/rpia/CoA transferase-like protein</fullName>
    </submittedName>
</protein>
<evidence type="ECO:0000313" key="4">
    <source>
        <dbReference type="EMBL" id="KAF2706243.1"/>
    </source>
</evidence>
<evidence type="ECO:0000256" key="2">
    <source>
        <dbReference type="RuleBase" id="RU003814"/>
    </source>
</evidence>
<gene>
    <name evidence="4" type="ORF">K504DRAFT_385901</name>
</gene>
<dbReference type="Proteomes" id="UP000799428">
    <property type="component" value="Unassembled WGS sequence"/>
</dbReference>
<dbReference type="GO" id="GO:0046523">
    <property type="term" value="F:S-methyl-5-thioribose-1-phosphate isomerase activity"/>
    <property type="evidence" value="ECO:0007669"/>
    <property type="project" value="TreeGrafter"/>
</dbReference>
<dbReference type="AlphaFoldDB" id="A0A6G1K0W2"/>
<accession>A0A6G1K0W2</accession>
<dbReference type="SUPFAM" id="SSF100950">
    <property type="entry name" value="NagB/RpiA/CoA transferase-like"/>
    <property type="match status" value="1"/>
</dbReference>
<dbReference type="GO" id="GO:0016740">
    <property type="term" value="F:transferase activity"/>
    <property type="evidence" value="ECO:0007669"/>
    <property type="project" value="UniProtKB-KW"/>
</dbReference>
<dbReference type="EMBL" id="MU005776">
    <property type="protein sequence ID" value="KAF2706243.1"/>
    <property type="molecule type" value="Genomic_DNA"/>
</dbReference>